<evidence type="ECO:0000259" key="1">
    <source>
        <dbReference type="Pfam" id="PF13700"/>
    </source>
</evidence>
<reference evidence="2" key="1">
    <citation type="submission" date="2020-10" db="EMBL/GenBank/DDBJ databases">
        <title>Ca. Dormibacterota MAGs.</title>
        <authorList>
            <person name="Montgomery K."/>
        </authorList>
    </citation>
    <scope>NUCLEOTIDE SEQUENCE [LARGE SCALE GENOMIC DNA]</scope>
    <source>
        <strain evidence="2">SC8812_S17_10</strain>
    </source>
</reference>
<evidence type="ECO:0000313" key="2">
    <source>
        <dbReference type="EMBL" id="MBJ7599333.1"/>
    </source>
</evidence>
<dbReference type="AlphaFoldDB" id="A0A934KBI7"/>
<dbReference type="EMBL" id="JAEKNR010000148">
    <property type="protein sequence ID" value="MBJ7599333.1"/>
    <property type="molecule type" value="Genomic_DNA"/>
</dbReference>
<comment type="caution">
    <text evidence="2">The sequence shown here is derived from an EMBL/GenBank/DDBJ whole genome shotgun (WGS) entry which is preliminary data.</text>
</comment>
<dbReference type="Proteomes" id="UP000612893">
    <property type="component" value="Unassembled WGS sequence"/>
</dbReference>
<proteinExistence type="predicted"/>
<gene>
    <name evidence="2" type="ORF">JF922_14810</name>
</gene>
<feature type="domain" description="DUF4158" evidence="1">
    <location>
        <begin position="3"/>
        <end position="91"/>
    </location>
</feature>
<organism evidence="2 3">
    <name type="scientific">Candidatus Nephthysia bennettiae</name>
    <dbReference type="NCBI Taxonomy" id="3127016"/>
    <lineage>
        <taxon>Bacteria</taxon>
        <taxon>Bacillati</taxon>
        <taxon>Candidatus Dormiibacterota</taxon>
        <taxon>Candidatus Dormibacteria</taxon>
        <taxon>Candidatus Dormibacterales</taxon>
        <taxon>Candidatus Dormibacteraceae</taxon>
        <taxon>Candidatus Nephthysia</taxon>
    </lineage>
</organism>
<dbReference type="InterPro" id="IPR025296">
    <property type="entry name" value="DUF4158"/>
</dbReference>
<dbReference type="Pfam" id="PF13700">
    <property type="entry name" value="DUF4158"/>
    <property type="match status" value="1"/>
</dbReference>
<accession>A0A934KBI7</accession>
<evidence type="ECO:0000313" key="3">
    <source>
        <dbReference type="Proteomes" id="UP000612893"/>
    </source>
</evidence>
<dbReference type="RefSeq" id="WP_338202828.1">
    <property type="nucleotide sequence ID" value="NZ_JAEKNR010000148.1"/>
</dbReference>
<keyword evidence="3" id="KW-1185">Reference proteome</keyword>
<protein>
    <submittedName>
        <fullName evidence="2">DUF4158 domain-containing protein</fullName>
    </submittedName>
</protein>
<sequence length="140" mass="15075">MVPDDLTLLDSVRGDGHRRALALQLVWACTVRVLDADPASLPSAVIQAVADQLALEPEILTSYRSWSATRAADSAVIGQHLGVRPFTSAAVIANQLNAGQRDQFDDLCRTEGKVSRWQSSTTHPSCPPGVLLRSNVNGWS</sequence>
<name>A0A934KBI7_9BACT</name>